<reference evidence="2" key="1">
    <citation type="submission" date="2016-10" db="EMBL/GenBank/DDBJ databases">
        <authorList>
            <person name="Varghese N."/>
            <person name="Submissions S."/>
        </authorList>
    </citation>
    <scope>NUCLEOTIDE SEQUENCE [LARGE SCALE GENOMIC DNA]</scope>
    <source>
        <strain evidence="2">DSM 45004</strain>
    </source>
</reference>
<organism evidence="1 2">
    <name type="scientific">Actinopolyspora alba</name>
    <dbReference type="NCBI Taxonomy" id="673379"/>
    <lineage>
        <taxon>Bacteria</taxon>
        <taxon>Bacillati</taxon>
        <taxon>Actinomycetota</taxon>
        <taxon>Actinomycetes</taxon>
        <taxon>Actinopolysporales</taxon>
        <taxon>Actinopolysporaceae</taxon>
        <taxon>Actinopolyspora</taxon>
        <taxon>Actinopolyspora alba group</taxon>
    </lineage>
</organism>
<gene>
    <name evidence="1" type="ORF">SAMN04487819_11696</name>
</gene>
<sequence length="255" mass="27425">MSTITVSTADLLQLLSDLSQTATADPDAGAIAGVLLHTETGALDDEPGRTELLVATSTTGQVVGHAHIPCEGSIPVPMLCPIDAVKSVISVFKPAVKANKQHHVTLRREGFSVTVSEVADAALFETEDAPERLTLSFGLGNPADFPYVWPLLVPHTESPVLDHESGQSIPAVPRVDLTHPAVTPFARVARSRGAPIELYPYHQRRAVHVQIGTRYRGVLVPSSYDDAALARQPEQVAPPADIYAPERHFFESVRP</sequence>
<name>A0A1I2BGN2_9ACTN</name>
<dbReference type="Proteomes" id="UP000198716">
    <property type="component" value="Unassembled WGS sequence"/>
</dbReference>
<dbReference type="RefSeq" id="WP_092929280.1">
    <property type="nucleotide sequence ID" value="NZ_FOMZ01000016.1"/>
</dbReference>
<evidence type="ECO:0000313" key="2">
    <source>
        <dbReference type="Proteomes" id="UP000198716"/>
    </source>
</evidence>
<proteinExistence type="predicted"/>
<dbReference type="AlphaFoldDB" id="A0A1I2BGN2"/>
<dbReference type="EMBL" id="FOMZ01000016">
    <property type="protein sequence ID" value="SFE55344.1"/>
    <property type="molecule type" value="Genomic_DNA"/>
</dbReference>
<keyword evidence="2" id="KW-1185">Reference proteome</keyword>
<evidence type="ECO:0000313" key="1">
    <source>
        <dbReference type="EMBL" id="SFE55344.1"/>
    </source>
</evidence>
<accession>A0A1I2BGN2</accession>
<protein>
    <submittedName>
        <fullName evidence="1">DNA segregation ATPase FtsK/SpoIIIE, S-DNA-T family</fullName>
    </submittedName>
</protein>